<reference evidence="1" key="2">
    <citation type="submission" date="2014-03" db="EMBL/GenBank/DDBJ databases">
        <authorList>
            <person name="Genoscope - CEA"/>
        </authorList>
    </citation>
    <scope>NUCLEOTIDE SEQUENCE</scope>
</reference>
<dbReference type="GO" id="GO:0005219">
    <property type="term" value="F:ryanodine-sensitive calcium-release channel activity"/>
    <property type="evidence" value="ECO:0007669"/>
    <property type="project" value="TreeGrafter"/>
</dbReference>
<dbReference type="GO" id="GO:0034704">
    <property type="term" value="C:calcium channel complex"/>
    <property type="evidence" value="ECO:0007669"/>
    <property type="project" value="TreeGrafter"/>
</dbReference>
<reference evidence="1" key="1">
    <citation type="journal article" date="2014" name="Nat. Commun.">
        <title>The rainbow trout genome provides novel insights into evolution after whole-genome duplication in vertebrates.</title>
        <authorList>
            <person name="Berthelot C."/>
            <person name="Brunet F."/>
            <person name="Chalopin D."/>
            <person name="Juanchich A."/>
            <person name="Bernard M."/>
            <person name="Noel B."/>
            <person name="Bento P."/>
            <person name="Da Silva C."/>
            <person name="Labadie K."/>
            <person name="Alberti A."/>
            <person name="Aury J.M."/>
            <person name="Louis A."/>
            <person name="Dehais P."/>
            <person name="Bardou P."/>
            <person name="Montfort J."/>
            <person name="Klopp C."/>
            <person name="Cabau C."/>
            <person name="Gaspin C."/>
            <person name="Thorgaard G.H."/>
            <person name="Boussaha M."/>
            <person name="Quillet E."/>
            <person name="Guyomard R."/>
            <person name="Galiana D."/>
            <person name="Bobe J."/>
            <person name="Volff J.N."/>
            <person name="Genet C."/>
            <person name="Wincker P."/>
            <person name="Jaillon O."/>
            <person name="Roest Crollius H."/>
            <person name="Guiguen Y."/>
        </authorList>
    </citation>
    <scope>NUCLEOTIDE SEQUENCE [LARGE SCALE GENOMIC DNA]</scope>
</reference>
<evidence type="ECO:0000313" key="2">
    <source>
        <dbReference type="Proteomes" id="UP000193380"/>
    </source>
</evidence>
<gene>
    <name evidence="1" type="ORF">GSONMT00054566001</name>
</gene>
<protein>
    <submittedName>
        <fullName evidence="1">Uncharacterized protein</fullName>
    </submittedName>
</protein>
<dbReference type="GO" id="GO:0033017">
    <property type="term" value="C:sarcoplasmic reticulum membrane"/>
    <property type="evidence" value="ECO:0007669"/>
    <property type="project" value="TreeGrafter"/>
</dbReference>
<dbReference type="STRING" id="8022.A0A060Z8G5"/>
<dbReference type="InterPro" id="IPR015925">
    <property type="entry name" value="Ryanodine_IP3_receptor"/>
</dbReference>
<dbReference type="AlphaFoldDB" id="A0A060Z8G5"/>
<dbReference type="PaxDb" id="8022-A0A060Z8G5"/>
<proteinExistence type="predicted"/>
<dbReference type="EMBL" id="FR954087">
    <property type="protein sequence ID" value="CDR00162.1"/>
    <property type="molecule type" value="Genomic_DNA"/>
</dbReference>
<dbReference type="GO" id="GO:0042383">
    <property type="term" value="C:sarcolemma"/>
    <property type="evidence" value="ECO:0007669"/>
    <property type="project" value="TreeGrafter"/>
</dbReference>
<dbReference type="GO" id="GO:0014808">
    <property type="term" value="P:release of sequestered calcium ion into cytosol by sarcoplasmic reticulum"/>
    <property type="evidence" value="ECO:0007669"/>
    <property type="project" value="TreeGrafter"/>
</dbReference>
<dbReference type="PANTHER" id="PTHR46399">
    <property type="entry name" value="B30.2/SPRY DOMAIN-CONTAINING PROTEIN"/>
    <property type="match status" value="1"/>
</dbReference>
<name>A0A060Z8G5_ONCMY</name>
<dbReference type="PANTHER" id="PTHR46399:SF9">
    <property type="entry name" value="RYANODINE RECEPTOR 3"/>
    <property type="match status" value="1"/>
</dbReference>
<accession>A0A060Z8G5</accession>
<organism evidence="1 2">
    <name type="scientific">Oncorhynchus mykiss</name>
    <name type="common">Rainbow trout</name>
    <name type="synonym">Salmo gairdneri</name>
    <dbReference type="NCBI Taxonomy" id="8022"/>
    <lineage>
        <taxon>Eukaryota</taxon>
        <taxon>Metazoa</taxon>
        <taxon>Chordata</taxon>
        <taxon>Craniata</taxon>
        <taxon>Vertebrata</taxon>
        <taxon>Euteleostomi</taxon>
        <taxon>Actinopterygii</taxon>
        <taxon>Neopterygii</taxon>
        <taxon>Teleostei</taxon>
        <taxon>Protacanthopterygii</taxon>
        <taxon>Salmoniformes</taxon>
        <taxon>Salmonidae</taxon>
        <taxon>Salmoninae</taxon>
        <taxon>Oncorhynchus</taxon>
    </lineage>
</organism>
<dbReference type="GO" id="GO:0005790">
    <property type="term" value="C:smooth endoplasmic reticulum"/>
    <property type="evidence" value="ECO:0007669"/>
    <property type="project" value="TreeGrafter"/>
</dbReference>
<dbReference type="GO" id="GO:0030018">
    <property type="term" value="C:Z disc"/>
    <property type="evidence" value="ECO:0007669"/>
    <property type="project" value="TreeGrafter"/>
</dbReference>
<dbReference type="Proteomes" id="UP000193380">
    <property type="component" value="Unassembled WGS sequence"/>
</dbReference>
<evidence type="ECO:0000313" key="1">
    <source>
        <dbReference type="EMBL" id="CDR00162.1"/>
    </source>
</evidence>
<sequence length="149" mass="17142">MWFSKRLPTFVNIPKDHSHIEVTRIDGTVDNPPCLKVTHKTFGTQQSNSDMMYCRLSMPVELHAPHVNPDESQKLSQPPKEDDYGSITTYYHSVRVFAGQDPSSVWVGWVTPDYHYHSKHFSLNKTRTVTVTLGDERGRVHERQVLGFC</sequence>
<dbReference type="GO" id="GO:0006941">
    <property type="term" value="P:striated muscle contraction"/>
    <property type="evidence" value="ECO:0007669"/>
    <property type="project" value="TreeGrafter"/>
</dbReference>